<feature type="region of interest" description="Disordered" evidence="1">
    <location>
        <begin position="149"/>
        <end position="179"/>
    </location>
</feature>
<reference evidence="2 3" key="1">
    <citation type="submission" date="2016-03" db="EMBL/GenBank/DDBJ databases">
        <title>Whole genome sequencing of Grifola frondosa 9006-11.</title>
        <authorList>
            <person name="Min B."/>
            <person name="Park H."/>
            <person name="Kim J.-G."/>
            <person name="Cho H."/>
            <person name="Oh Y.-L."/>
            <person name="Kong W.-S."/>
            <person name="Choi I.-G."/>
        </authorList>
    </citation>
    <scope>NUCLEOTIDE SEQUENCE [LARGE SCALE GENOMIC DNA]</scope>
    <source>
        <strain evidence="2 3">9006-11</strain>
    </source>
</reference>
<name>A0A1C7LL18_GRIFR</name>
<evidence type="ECO:0000256" key="1">
    <source>
        <dbReference type="SAM" id="MobiDB-lite"/>
    </source>
</evidence>
<dbReference type="AlphaFoldDB" id="A0A1C7LL18"/>
<gene>
    <name evidence="2" type="ORF">A0H81_14660</name>
</gene>
<dbReference type="OrthoDB" id="2753940at2759"/>
<accession>A0A1C7LL18</accession>
<proteinExistence type="predicted"/>
<dbReference type="EMBL" id="LUGG01000045">
    <property type="protein sequence ID" value="OBZ65340.1"/>
    <property type="molecule type" value="Genomic_DNA"/>
</dbReference>
<evidence type="ECO:0000313" key="3">
    <source>
        <dbReference type="Proteomes" id="UP000092993"/>
    </source>
</evidence>
<evidence type="ECO:0000313" key="2">
    <source>
        <dbReference type="EMBL" id="OBZ65340.1"/>
    </source>
</evidence>
<organism evidence="2 3">
    <name type="scientific">Grifola frondosa</name>
    <name type="common">Maitake</name>
    <name type="synonym">Polyporus frondosus</name>
    <dbReference type="NCBI Taxonomy" id="5627"/>
    <lineage>
        <taxon>Eukaryota</taxon>
        <taxon>Fungi</taxon>
        <taxon>Dikarya</taxon>
        <taxon>Basidiomycota</taxon>
        <taxon>Agaricomycotina</taxon>
        <taxon>Agaricomycetes</taxon>
        <taxon>Polyporales</taxon>
        <taxon>Grifolaceae</taxon>
        <taxon>Grifola</taxon>
    </lineage>
</organism>
<keyword evidence="3" id="KW-1185">Reference proteome</keyword>
<comment type="caution">
    <text evidence="2">The sequence shown here is derived from an EMBL/GenBank/DDBJ whole genome shotgun (WGS) entry which is preliminary data.</text>
</comment>
<feature type="compositionally biased region" description="Basic and acidic residues" evidence="1">
    <location>
        <begin position="151"/>
        <end position="168"/>
    </location>
</feature>
<protein>
    <submittedName>
        <fullName evidence="2">Uncharacterized protein</fullName>
    </submittedName>
</protein>
<dbReference type="Proteomes" id="UP000092993">
    <property type="component" value="Unassembled WGS sequence"/>
</dbReference>
<sequence>MPSGIDQSYHTSSDDSEICVHCVSGPLNTHAIFKGLIGRPVTDIKHIYFNKESSVLSLQEALGMEDDVDKFLQLIGLMRRVGDKYFNWKTPYTSLKKDIKELYKEEVLAGCPDLTCYEGGWPVDHYMRIIMDRECRSMGNRRFDVQSMGARRHDGATHKKARYPDRGRPGPGRDSFGMVKRPATNVSAHKPYKANTGIAISTHFSQKAPEGLSALQPMLELLQTVHVPLNDALRIARTFKSIGMKDAAWMRVFAHIEQRHDLLMKMFKRGELSELEVHVMKEILNRCRKERK</sequence>